<feature type="compositionally biased region" description="Acidic residues" evidence="1">
    <location>
        <begin position="396"/>
        <end position="406"/>
    </location>
</feature>
<feature type="region of interest" description="Disordered" evidence="1">
    <location>
        <begin position="552"/>
        <end position="580"/>
    </location>
</feature>
<feature type="compositionally biased region" description="Low complexity" evidence="1">
    <location>
        <begin position="947"/>
        <end position="960"/>
    </location>
</feature>
<dbReference type="GeneTree" id="ENSGT00950000183199"/>
<name>A0A3P8T8G4_AMPPE</name>
<proteinExistence type="predicted"/>
<dbReference type="Pfam" id="PF25817">
    <property type="entry name" value="ICE1_C"/>
    <property type="match status" value="1"/>
</dbReference>
<feature type="region of interest" description="Disordered" evidence="1">
    <location>
        <begin position="391"/>
        <end position="430"/>
    </location>
</feature>
<evidence type="ECO:0000313" key="3">
    <source>
        <dbReference type="Ensembl" id="ENSAPEP00000021715.1"/>
    </source>
</evidence>
<feature type="domain" description="Little elongation complex subunit 1 C-terminal" evidence="2">
    <location>
        <begin position="1294"/>
        <end position="1484"/>
    </location>
</feature>
<evidence type="ECO:0000313" key="4">
    <source>
        <dbReference type="Proteomes" id="UP000265080"/>
    </source>
</evidence>
<feature type="compositionally biased region" description="Polar residues" evidence="1">
    <location>
        <begin position="286"/>
        <end position="307"/>
    </location>
</feature>
<accession>A0A3P8T8G4</accession>
<feature type="region of interest" description="Disordered" evidence="1">
    <location>
        <begin position="229"/>
        <end position="248"/>
    </location>
</feature>
<dbReference type="InterPro" id="IPR057881">
    <property type="entry name" value="ICE1_C"/>
</dbReference>
<feature type="compositionally biased region" description="Basic and acidic residues" evidence="1">
    <location>
        <begin position="479"/>
        <end position="496"/>
    </location>
</feature>
<evidence type="ECO:0000259" key="2">
    <source>
        <dbReference type="Pfam" id="PF25817"/>
    </source>
</evidence>
<feature type="region of interest" description="Disordered" evidence="1">
    <location>
        <begin position="286"/>
        <end position="372"/>
    </location>
</feature>
<reference evidence="3" key="3">
    <citation type="submission" date="2025-09" db="UniProtKB">
        <authorList>
            <consortium name="Ensembl"/>
        </authorList>
    </citation>
    <scope>IDENTIFICATION</scope>
</reference>
<organism evidence="3 4">
    <name type="scientific">Amphiprion percula</name>
    <name type="common">Orange clownfish</name>
    <name type="synonym">Lutjanus percula</name>
    <dbReference type="NCBI Taxonomy" id="161767"/>
    <lineage>
        <taxon>Eukaryota</taxon>
        <taxon>Metazoa</taxon>
        <taxon>Chordata</taxon>
        <taxon>Craniata</taxon>
        <taxon>Vertebrata</taxon>
        <taxon>Euteleostomi</taxon>
        <taxon>Actinopterygii</taxon>
        <taxon>Neopterygii</taxon>
        <taxon>Teleostei</taxon>
        <taxon>Neoteleostei</taxon>
        <taxon>Acanthomorphata</taxon>
        <taxon>Ovalentaria</taxon>
        <taxon>Pomacentridae</taxon>
        <taxon>Amphiprion</taxon>
    </lineage>
</organism>
<dbReference type="STRING" id="161767.ENSAPEP00000021715"/>
<feature type="region of interest" description="Disordered" evidence="1">
    <location>
        <begin position="641"/>
        <end position="672"/>
    </location>
</feature>
<dbReference type="PANTHER" id="PTHR11852:SF4">
    <property type="entry name" value="LITTLE ELONGATION COMPLEX SUBUNIT 1"/>
    <property type="match status" value="1"/>
</dbReference>
<reference evidence="3 4" key="1">
    <citation type="submission" date="2018-03" db="EMBL/GenBank/DDBJ databases">
        <title>Finding Nemo's genes: A chromosome-scale reference assembly of the genome of the orange clownfish Amphiprion percula.</title>
        <authorList>
            <person name="Lehmann R."/>
        </authorList>
    </citation>
    <scope>NUCLEOTIDE SEQUENCE</scope>
</reference>
<feature type="compositionally biased region" description="Low complexity" evidence="1">
    <location>
        <begin position="996"/>
        <end position="1005"/>
    </location>
</feature>
<feature type="region of interest" description="Disordered" evidence="1">
    <location>
        <begin position="934"/>
        <end position="1009"/>
    </location>
</feature>
<reference evidence="3" key="2">
    <citation type="submission" date="2025-08" db="UniProtKB">
        <authorList>
            <consortium name="Ensembl"/>
        </authorList>
    </citation>
    <scope>IDENTIFICATION</scope>
</reference>
<feature type="region of interest" description="Disordered" evidence="1">
    <location>
        <begin position="1066"/>
        <end position="1137"/>
    </location>
</feature>
<evidence type="ECO:0000256" key="1">
    <source>
        <dbReference type="SAM" id="MobiDB-lite"/>
    </source>
</evidence>
<feature type="region of interest" description="Disordered" evidence="1">
    <location>
        <begin position="463"/>
        <end position="496"/>
    </location>
</feature>
<dbReference type="PANTHER" id="PTHR11852">
    <property type="entry name" value="PLATELET-ACTIVATING FACTOR ACETYLHYDROLASE"/>
    <property type="match status" value="1"/>
</dbReference>
<feature type="compositionally biased region" description="Polar residues" evidence="1">
    <location>
        <begin position="1094"/>
        <end position="1131"/>
    </location>
</feature>
<feature type="compositionally biased region" description="Basic and acidic residues" evidence="1">
    <location>
        <begin position="408"/>
        <end position="430"/>
    </location>
</feature>
<keyword evidence="4" id="KW-1185">Reference proteome</keyword>
<protein>
    <recommendedName>
        <fullName evidence="2">Little elongation complex subunit 1 C-terminal domain-containing protein</fullName>
    </recommendedName>
</protein>
<dbReference type="Proteomes" id="UP000265080">
    <property type="component" value="Chromosome 7"/>
</dbReference>
<feature type="region of interest" description="Disordered" evidence="1">
    <location>
        <begin position="693"/>
        <end position="715"/>
    </location>
</feature>
<sequence>MMPGDSQAKTVAIAADATVGNCQNCSVLHQSLTEYVSSFLALKQKITVSDDTIRLQQQLEELQIRLVTLEKKTADYESVQVELEEKRGALKAYGQLSEEMEKLKQENNKTTAENKKLEEQLKNVKDVTETQSLENAQLKREKTDVENDLLKTQASLKKSQAQADQVEKLLEENANLTSIKDNLENKVRVLEESVCKQNYQISQLAKEKTLLERNINDLQVRLMRLERERSKECRSTTTQTSAPAEPKVDKEKVRMLLENLWACVEPEQEQSANLLHIPESNCKQVLPSSPQNRLKSHISKTSPSASHKLSGYHSDHIQPKPTYTQVKPIPAIRNQESPQCSSDKKQKASLKKGKQSSKEHITDDSSSDMSSPEISIEEIMEFFKPPLPCISPLPDSDTDTEMESFEVGDGKTENHPKLSEDSPVKQEESVHIMSVLSQDSPKSSVLETEKNLDLPVVITQERGLRSKEIDSNGLSDSAKIQDKSNADNAKIDHQEDQLTQPQSAFMHLASASASLSSCSSPSVIAVSVEIASLTTESPEKVNKDQETTIMMDVDTNPSDVPDAKTVAPNGAESPRGEDATVTVEEGGDMQPVPSSTFVEPVKEATFANPENSSEAENSTQVSCCLGQGSQDAIAFKLQENTESPCKDSEMQESTQSSSDNNTSVSNKTHEERLEIDAPIELLKKEDGNAAQVKGGIDEATSPLKTNGDSKLLPPEKSSVLKNQHDELQDGQNYGQPCVDIETINSEILADSRHSLSDSEVTNTVNCQAFEENVHSLCRQLSPACLLPTVKLRSMESPRNPGKLSPNVNTEQISTNKKAPVSNLLEEEKAVVSDFPQDRIDTGNTTSFIQNAAATKDTVPCTEVSEELSPDMIREAKSRSAPSSAASQNPECLGHVLSEMGPPLPPVLTPLNTPPKTGKSISPRQAIGKILFPSPMDRLASPATPVESHSSQKLSSLSLNSPVPPNGVPSSPLQFGSATPKHAVPVPGRLPVTAMNSSPSSSTSPSQENSMRILDTMYPELSARARTLSILRGNVSLSICSSETGALPTTTDSQKSSFKTINSTSTAFTKTDTRGEKRPAAGLSQPRSSKCLRLDSSSPAVTRKQVLSFSSSSGDETTPLQTVRLENTTPSPSMRAEEPAEQNLIVNALKKIEKQCFDLLPVVQSHLYVGNMPKKPVLRDEEKEVISEICHSSLYNVDDVISAIQHKLKDERKELSRNYMQALCRVYTGICRQKRDRDKVHILAYSILTEDFPDAAKLVLFMVTTWPTVLSHSSSLCRAIHTVTKLKAEEGILSCLSMFLDWEKSPPHDIDQLISRTLSEIRSGSNLSFTKHSRYGDDLGDAAWEHVFTLQLLCSHKKWKWTYENVMGKELWPLMNSWVAQPRSQQEPISDVTVATVLRLIGRLGQVGFKERCVSSVLTVANVINTFGQQGHTEGLPWEVQLAAIYCIHDLSPCDPKQALAALAAWRGDMSHSVPPAVTSCINQLASVCRQVKAENVQTDTKQVHTPSGTYFK</sequence>
<dbReference type="Ensembl" id="ENSAPET00000022293.1">
    <property type="protein sequence ID" value="ENSAPEP00000021715.1"/>
    <property type="gene ID" value="ENSAPEG00000015492.1"/>
</dbReference>
<feature type="compositionally biased region" description="Polar residues" evidence="1">
    <location>
        <begin position="651"/>
        <end position="666"/>
    </location>
</feature>